<dbReference type="EMBL" id="CP003388">
    <property type="protein sequence ID" value="AFD56386.1"/>
    <property type="molecule type" value="Genomic_DNA"/>
</dbReference>
<keyword evidence="1" id="KW-1133">Transmembrane helix</keyword>
<evidence type="ECO:0000313" key="3">
    <source>
        <dbReference type="EMBL" id="AFD56386.1"/>
    </source>
</evidence>
<dbReference type="GO" id="GO:0016020">
    <property type="term" value="C:membrane"/>
    <property type="evidence" value="ECO:0007669"/>
    <property type="project" value="TreeGrafter"/>
</dbReference>
<proteinExistence type="predicted"/>
<feature type="transmembrane region" description="Helical" evidence="1">
    <location>
        <begin position="151"/>
        <end position="171"/>
    </location>
</feature>
<keyword evidence="3" id="KW-0808">Transferase</keyword>
<evidence type="ECO:0000256" key="1">
    <source>
        <dbReference type="SAM" id="Phobius"/>
    </source>
</evidence>
<dbReference type="Pfam" id="PF01757">
    <property type="entry name" value="Acyl_transf_3"/>
    <property type="match status" value="1"/>
</dbReference>
<feature type="transmembrane region" description="Helical" evidence="1">
    <location>
        <begin position="49"/>
        <end position="69"/>
    </location>
</feature>
<dbReference type="KEGG" id="rai:RA0C_1492"/>
<organism evidence="3 4">
    <name type="scientific">Riemerella anatipestifer (strain ATCC 11845 / DSM 15868 / JCM 9532 / NCTC 11014)</name>
    <dbReference type="NCBI Taxonomy" id="693978"/>
    <lineage>
        <taxon>Bacteria</taxon>
        <taxon>Pseudomonadati</taxon>
        <taxon>Bacteroidota</taxon>
        <taxon>Flavobacteriia</taxon>
        <taxon>Flavobacteriales</taxon>
        <taxon>Weeksellaceae</taxon>
        <taxon>Riemerella</taxon>
    </lineage>
</organism>
<protein>
    <submittedName>
        <fullName evidence="3">Putative acyltransferase</fullName>
    </submittedName>
</protein>
<accession>H8MBS1</accession>
<dbReference type="Proteomes" id="UP000010093">
    <property type="component" value="Chromosome"/>
</dbReference>
<keyword evidence="1" id="KW-0472">Membrane</keyword>
<dbReference type="GO" id="GO:0016747">
    <property type="term" value="F:acyltransferase activity, transferring groups other than amino-acyl groups"/>
    <property type="evidence" value="ECO:0007669"/>
    <property type="project" value="InterPro"/>
</dbReference>
<feature type="transmembrane region" description="Helical" evidence="1">
    <location>
        <begin position="89"/>
        <end position="107"/>
    </location>
</feature>
<dbReference type="GeneID" id="93718326"/>
<dbReference type="PATRIC" id="fig|693978.17.peg.1482"/>
<feature type="domain" description="Acyltransferase 3" evidence="2">
    <location>
        <begin position="14"/>
        <end position="182"/>
    </location>
</feature>
<dbReference type="InterPro" id="IPR050879">
    <property type="entry name" value="Acyltransferase_3"/>
</dbReference>
<dbReference type="PANTHER" id="PTHR23028">
    <property type="entry name" value="ACETYLTRANSFERASE"/>
    <property type="match status" value="1"/>
</dbReference>
<dbReference type="PANTHER" id="PTHR23028:SF53">
    <property type="entry name" value="ACYL_TRANSF_3 DOMAIN-CONTAINING PROTEIN"/>
    <property type="match status" value="1"/>
</dbReference>
<dbReference type="InterPro" id="IPR002656">
    <property type="entry name" value="Acyl_transf_3_dom"/>
</dbReference>
<feature type="transmembrane region" description="Helical" evidence="1">
    <location>
        <begin position="119"/>
        <end position="139"/>
    </location>
</feature>
<dbReference type="HOGENOM" id="CLU_1601434_0_0_10"/>
<evidence type="ECO:0000259" key="2">
    <source>
        <dbReference type="Pfam" id="PF01757"/>
    </source>
</evidence>
<sequence length="192" mass="23000">MSIKETNSIISIHNNLDLIRFFAAIQVVFRHVFYKHDFENKSLNLIKEIILAFPGVPIFFMVSGFLIYWSFERNSNNPKKYLKNRLLRIYPALWFCLFITVIVVLIADKNKVILQNVEMFLIWILGQLSIIQFWTPNFLKFFGEGSPNASLWSICVELQFYFFVPLLYYLVKKYPQCKFIIFSFRFYYLHSI</sequence>
<dbReference type="AlphaFoldDB" id="H8MBS1"/>
<reference evidence="3 4" key="1">
    <citation type="journal article" date="2012" name="J. Bacteriol.">
        <title>Complete genome sequence of Riemerella anatipestifer reference strain.</title>
        <authorList>
            <person name="Wang X."/>
            <person name="Zhu D."/>
            <person name="Wang M."/>
            <person name="Cheng A."/>
            <person name="Jia R."/>
            <person name="Zhou Y."/>
            <person name="Chen Z."/>
            <person name="Luo Q."/>
            <person name="Liu F."/>
            <person name="Wang Y."/>
            <person name="Chen X.Y."/>
        </authorList>
    </citation>
    <scope>NUCLEOTIDE SEQUENCE [LARGE SCALE GENOMIC DNA]</scope>
    <source>
        <strain evidence="4">DSM 15868</strain>
    </source>
</reference>
<gene>
    <name evidence="3" type="ORF">RA0C_1492</name>
</gene>
<name>H8MBS1_RIEAD</name>
<keyword evidence="3" id="KW-0012">Acyltransferase</keyword>
<dbReference type="GO" id="GO:0000271">
    <property type="term" value="P:polysaccharide biosynthetic process"/>
    <property type="evidence" value="ECO:0007669"/>
    <property type="project" value="TreeGrafter"/>
</dbReference>
<keyword evidence="1" id="KW-0812">Transmembrane</keyword>
<evidence type="ECO:0000313" key="4">
    <source>
        <dbReference type="Proteomes" id="UP000010093"/>
    </source>
</evidence>
<dbReference type="RefSeq" id="WP_004916162.1">
    <property type="nucleotide sequence ID" value="NC_014738.1"/>
</dbReference>